<gene>
    <name evidence="2" type="ORF">SNAT2548_LOCUS8912</name>
</gene>
<feature type="compositionally biased region" description="Polar residues" evidence="1">
    <location>
        <begin position="43"/>
        <end position="53"/>
    </location>
</feature>
<dbReference type="EMBL" id="CAJNDS010000669">
    <property type="protein sequence ID" value="CAE7227036.1"/>
    <property type="molecule type" value="Genomic_DNA"/>
</dbReference>
<proteinExistence type="predicted"/>
<keyword evidence="3" id="KW-1185">Reference proteome</keyword>
<dbReference type="AlphaFoldDB" id="A0A812KAY9"/>
<reference evidence="2" key="1">
    <citation type="submission" date="2021-02" db="EMBL/GenBank/DDBJ databases">
        <authorList>
            <person name="Dougan E. K."/>
            <person name="Rhodes N."/>
            <person name="Thang M."/>
            <person name="Chan C."/>
        </authorList>
    </citation>
    <scope>NUCLEOTIDE SEQUENCE</scope>
</reference>
<organism evidence="2 3">
    <name type="scientific">Symbiodinium natans</name>
    <dbReference type="NCBI Taxonomy" id="878477"/>
    <lineage>
        <taxon>Eukaryota</taxon>
        <taxon>Sar</taxon>
        <taxon>Alveolata</taxon>
        <taxon>Dinophyceae</taxon>
        <taxon>Suessiales</taxon>
        <taxon>Symbiodiniaceae</taxon>
        <taxon>Symbiodinium</taxon>
    </lineage>
</organism>
<protein>
    <submittedName>
        <fullName evidence="2">Uncharacterized protein</fullName>
    </submittedName>
</protein>
<name>A0A812KAY9_9DINO</name>
<sequence>MPPASPKRLKSSQSSRSQQSLPPAESRAQTPGSLRHAAVLGSKRSSIHSTSDDSLGPGRVQSPLADLRPVVVAPSLPPMIPHAWAGDPDDPQFKAPSFETIGIWDSTS</sequence>
<evidence type="ECO:0000256" key="1">
    <source>
        <dbReference type="SAM" id="MobiDB-lite"/>
    </source>
</evidence>
<dbReference type="Proteomes" id="UP000604046">
    <property type="component" value="Unassembled WGS sequence"/>
</dbReference>
<evidence type="ECO:0000313" key="3">
    <source>
        <dbReference type="Proteomes" id="UP000604046"/>
    </source>
</evidence>
<feature type="region of interest" description="Disordered" evidence="1">
    <location>
        <begin position="1"/>
        <end position="62"/>
    </location>
</feature>
<comment type="caution">
    <text evidence="2">The sequence shown here is derived from an EMBL/GenBank/DDBJ whole genome shotgun (WGS) entry which is preliminary data.</text>
</comment>
<feature type="compositionally biased region" description="Low complexity" evidence="1">
    <location>
        <begin position="11"/>
        <end position="23"/>
    </location>
</feature>
<evidence type="ECO:0000313" key="2">
    <source>
        <dbReference type="EMBL" id="CAE7227036.1"/>
    </source>
</evidence>
<accession>A0A812KAY9</accession>